<feature type="domain" description="Cwf19-like protein C-terminal" evidence="4">
    <location>
        <begin position="686"/>
        <end position="783"/>
    </location>
</feature>
<evidence type="ECO:0000313" key="6">
    <source>
        <dbReference type="EMBL" id="KAJ8765166.1"/>
    </source>
</evidence>
<dbReference type="Proteomes" id="UP001159364">
    <property type="component" value="Linkage Group LG05"/>
</dbReference>
<feature type="region of interest" description="Disordered" evidence="3">
    <location>
        <begin position="522"/>
        <end position="546"/>
    </location>
</feature>
<gene>
    <name evidence="6" type="ORF">K2173_011426</name>
</gene>
<feature type="compositionally biased region" description="Basic and acidic residues" evidence="3">
    <location>
        <begin position="305"/>
        <end position="323"/>
    </location>
</feature>
<protein>
    <recommendedName>
        <fullName evidence="8">CWF19-like protein 2</fullName>
    </recommendedName>
</protein>
<dbReference type="InterPro" id="IPR006768">
    <property type="entry name" value="Cwf19-like_C_dom-1"/>
</dbReference>
<comment type="similarity">
    <text evidence="1">Belongs to the CWF19 family.</text>
</comment>
<proteinExistence type="inferred from homology"/>
<feature type="compositionally biased region" description="Basic and acidic residues" evidence="3">
    <location>
        <begin position="8"/>
        <end position="25"/>
    </location>
</feature>
<feature type="domain" description="Cwf19-like C-terminal" evidence="5">
    <location>
        <begin position="556"/>
        <end position="677"/>
    </location>
</feature>
<keyword evidence="2" id="KW-0175">Coiled coil</keyword>
<feature type="region of interest" description="Disordered" evidence="3">
    <location>
        <begin position="1"/>
        <end position="153"/>
    </location>
</feature>
<dbReference type="Pfam" id="PF04676">
    <property type="entry name" value="CwfJ_C_2"/>
    <property type="match status" value="1"/>
</dbReference>
<dbReference type="EMBL" id="JAIWQS010000005">
    <property type="protein sequence ID" value="KAJ8765166.1"/>
    <property type="molecule type" value="Genomic_DNA"/>
</dbReference>
<feature type="coiled-coil region" evidence="2">
    <location>
        <begin position="439"/>
        <end position="466"/>
    </location>
</feature>
<evidence type="ECO:0000259" key="5">
    <source>
        <dbReference type="Pfam" id="PF04677"/>
    </source>
</evidence>
<organism evidence="6 7">
    <name type="scientific">Erythroxylum novogranatense</name>
    <dbReference type="NCBI Taxonomy" id="1862640"/>
    <lineage>
        <taxon>Eukaryota</taxon>
        <taxon>Viridiplantae</taxon>
        <taxon>Streptophyta</taxon>
        <taxon>Embryophyta</taxon>
        <taxon>Tracheophyta</taxon>
        <taxon>Spermatophyta</taxon>
        <taxon>Magnoliopsida</taxon>
        <taxon>eudicotyledons</taxon>
        <taxon>Gunneridae</taxon>
        <taxon>Pentapetalae</taxon>
        <taxon>rosids</taxon>
        <taxon>fabids</taxon>
        <taxon>Malpighiales</taxon>
        <taxon>Erythroxylaceae</taxon>
        <taxon>Erythroxylum</taxon>
    </lineage>
</organism>
<accession>A0AAV8TFH8</accession>
<evidence type="ECO:0000259" key="4">
    <source>
        <dbReference type="Pfam" id="PF04676"/>
    </source>
</evidence>
<dbReference type="Pfam" id="PF04677">
    <property type="entry name" value="CwfJ_C_1"/>
    <property type="match status" value="1"/>
</dbReference>
<evidence type="ECO:0000256" key="3">
    <source>
        <dbReference type="SAM" id="MobiDB-lite"/>
    </source>
</evidence>
<evidence type="ECO:0000256" key="1">
    <source>
        <dbReference type="ARBA" id="ARBA00006795"/>
    </source>
</evidence>
<dbReference type="GO" id="GO:0071014">
    <property type="term" value="C:post-mRNA release spliceosomal complex"/>
    <property type="evidence" value="ECO:0007669"/>
    <property type="project" value="TreeGrafter"/>
</dbReference>
<feature type="compositionally biased region" description="Basic residues" evidence="3">
    <location>
        <begin position="90"/>
        <end position="100"/>
    </location>
</feature>
<feature type="region of interest" description="Disordered" evidence="3">
    <location>
        <begin position="207"/>
        <end position="237"/>
    </location>
</feature>
<evidence type="ECO:0000256" key="2">
    <source>
        <dbReference type="SAM" id="Coils"/>
    </source>
</evidence>
<keyword evidence="7" id="KW-1185">Reference proteome</keyword>
<evidence type="ECO:0000313" key="7">
    <source>
        <dbReference type="Proteomes" id="UP001159364"/>
    </source>
</evidence>
<name>A0AAV8TFH8_9ROSI</name>
<dbReference type="GO" id="GO:0000398">
    <property type="term" value="P:mRNA splicing, via spliceosome"/>
    <property type="evidence" value="ECO:0007669"/>
    <property type="project" value="TreeGrafter"/>
</dbReference>
<dbReference type="AlphaFoldDB" id="A0AAV8TFH8"/>
<dbReference type="InterPro" id="IPR006767">
    <property type="entry name" value="Cwf19-like_C_dom-2"/>
</dbReference>
<reference evidence="6 7" key="1">
    <citation type="submission" date="2021-09" db="EMBL/GenBank/DDBJ databases">
        <title>Genomic insights and catalytic innovation underlie evolution of tropane alkaloids biosynthesis.</title>
        <authorList>
            <person name="Wang Y.-J."/>
            <person name="Tian T."/>
            <person name="Huang J.-P."/>
            <person name="Huang S.-X."/>
        </authorList>
    </citation>
    <scope>NUCLEOTIDE SEQUENCE [LARGE SCALE GENOMIC DNA]</scope>
    <source>
        <strain evidence="6">KIB-2018</strain>
        <tissue evidence="6">Leaf</tissue>
    </source>
</reference>
<dbReference type="PANTHER" id="PTHR12072">
    <property type="entry name" value="CWF19, CELL CYCLE CONTROL PROTEIN"/>
    <property type="match status" value="1"/>
</dbReference>
<dbReference type="PANTHER" id="PTHR12072:SF5">
    <property type="entry name" value="CWF19-LIKE PROTEIN 2"/>
    <property type="match status" value="1"/>
</dbReference>
<sequence length="787" mass="89506">MFSGVKFISRDQIDKEDVRNETRMKIDKKKKKHRREKKSSRYDSNSDDDLERVKKGSRRNKKWYSSDEHTSEDSSGIDSEDSYEQSKSMYKSKGKKKGRDHHLPRDGDSSGFKKRSKNGGEYHLMEDYSSSDDMDQMGWEGGRKKSKKSIDDNISARGIADMEIVRKEMGLDWMLRPADRTDKKPAVTIESKLDEIPIAEMKGVNPRELNPYLKDNGTGYPDDEDEKRGVSSQLPSTALVGDGGASWRLKALRRAQEQAAREGKGLEEIVGERWGSLGHLAVSAASGKAAPSRAHLHAIKNRKKGQTEDIKPESDIRNDRDIDQTPSQRYLKDVSVRHPEMKAPKNNDSLSWGKQKCQKKFTDDGGLISAAATCLNKFANDGSFMTEVLCQQNSDICSSGGSQMNHETKIETNSALHEVEANEGGVVTKEGLSANQLAAKALQLRMKGKHEEAQKLMQEAESMKAKQGAVGNYESSSRPKKIGSHNRYFLQNISSQRKGEDDADRHLAQKIIQNKRYSVSGQADDEYDFDDGPNKKSRKNKGVNDHKVSDKNYISKRILTQQERCLFCFENPSRPKHLVVSIANFTYLMLPQQQSIVTGHCCILPMQHESATRVVDNNVWEELRNFKKCLIMMFSKQDKEVVFLETVMGIAQQRRHCLIECIPLPREIAKQAPLYFKKAIDEAEDEWSQHDAKKLIDTSVKGLRGSIPKNFPYFHVEFGLNSGFVHVIDDEQQFKSSLGLNVIRGMLRLPEEDMYRRRRHESVEAQKQAVASFARDWEPFDWTKQLE</sequence>
<feature type="region of interest" description="Disordered" evidence="3">
    <location>
        <begin position="288"/>
        <end position="332"/>
    </location>
</feature>
<evidence type="ECO:0008006" key="8">
    <source>
        <dbReference type="Google" id="ProtNLM"/>
    </source>
</evidence>
<comment type="caution">
    <text evidence="6">The sequence shown here is derived from an EMBL/GenBank/DDBJ whole genome shotgun (WGS) entry which is preliminary data.</text>
</comment>
<feature type="compositionally biased region" description="Basic residues" evidence="3">
    <location>
        <begin position="294"/>
        <end position="304"/>
    </location>
</feature>
<dbReference type="InterPro" id="IPR040194">
    <property type="entry name" value="Cwf19-like"/>
</dbReference>
<feature type="compositionally biased region" description="Basic residues" evidence="3">
    <location>
        <begin position="26"/>
        <end position="38"/>
    </location>
</feature>